<protein>
    <submittedName>
        <fullName evidence="2">Uncharacterized protein</fullName>
    </submittedName>
</protein>
<accession>A0A2C5ZLI6</accession>
<name>A0A2C5ZLI6_9HYPO</name>
<feature type="compositionally biased region" description="Low complexity" evidence="1">
    <location>
        <begin position="78"/>
        <end position="91"/>
    </location>
</feature>
<feature type="region of interest" description="Disordered" evidence="1">
    <location>
        <begin position="77"/>
        <end position="211"/>
    </location>
</feature>
<gene>
    <name evidence="2" type="ORF">CDD82_1624</name>
</gene>
<feature type="compositionally biased region" description="Polar residues" evidence="1">
    <location>
        <begin position="163"/>
        <end position="173"/>
    </location>
</feature>
<evidence type="ECO:0000313" key="2">
    <source>
        <dbReference type="EMBL" id="PHH80642.1"/>
    </source>
</evidence>
<dbReference type="AlphaFoldDB" id="A0A2C5ZLI6"/>
<evidence type="ECO:0000313" key="3">
    <source>
        <dbReference type="Proteomes" id="UP000224854"/>
    </source>
</evidence>
<dbReference type="EMBL" id="NJEU01000150">
    <property type="protein sequence ID" value="PHH80642.1"/>
    <property type="molecule type" value="Genomic_DNA"/>
</dbReference>
<keyword evidence="3" id="KW-1185">Reference proteome</keyword>
<evidence type="ECO:0000256" key="1">
    <source>
        <dbReference type="SAM" id="MobiDB-lite"/>
    </source>
</evidence>
<reference evidence="2 3" key="1">
    <citation type="submission" date="2017-06" db="EMBL/GenBank/DDBJ databases">
        <title>Ant-infecting Ophiocordyceps genomes reveal a high diversity of potential behavioral manipulation genes and a possible major role for enterotoxins.</title>
        <authorList>
            <person name="De Bekker C."/>
            <person name="Evans H.C."/>
            <person name="Brachmann A."/>
            <person name="Hughes D.P."/>
        </authorList>
    </citation>
    <scope>NUCLEOTIDE SEQUENCE [LARGE SCALE GENOMIC DNA]</scope>
    <source>
        <strain evidence="2 3">1348a</strain>
    </source>
</reference>
<proteinExistence type="predicted"/>
<dbReference type="Proteomes" id="UP000224854">
    <property type="component" value="Unassembled WGS sequence"/>
</dbReference>
<organism evidence="2 3">
    <name type="scientific">Ophiocordyceps australis</name>
    <dbReference type="NCBI Taxonomy" id="1399860"/>
    <lineage>
        <taxon>Eukaryota</taxon>
        <taxon>Fungi</taxon>
        <taxon>Dikarya</taxon>
        <taxon>Ascomycota</taxon>
        <taxon>Pezizomycotina</taxon>
        <taxon>Sordariomycetes</taxon>
        <taxon>Hypocreomycetidae</taxon>
        <taxon>Hypocreales</taxon>
        <taxon>Ophiocordycipitaceae</taxon>
        <taxon>Ophiocordyceps</taxon>
    </lineage>
</organism>
<dbReference type="OrthoDB" id="4828117at2759"/>
<comment type="caution">
    <text evidence="2">The sequence shown here is derived from an EMBL/GenBank/DDBJ whole genome shotgun (WGS) entry which is preliminary data.</text>
</comment>
<sequence>MLSTCSASPWSCGLKLLGPGALTCRDLRIDIAKYFGQSTADGMQFQFRGIKQDADLLRKTASDGGDVATCLNASTGALSITTPPSKTSLKTPSRRATGSGRKRVRAEPKTKRYSSADDDDDDDTMNWSERDQDATPSKRPRASTRAVTPRRAARKASAVISDAAQQTNGGSSPPSEPVTSIFGPGKPFKTDPGALSLEEDDGYGDYNLGEI</sequence>